<reference evidence="2 3" key="2">
    <citation type="journal article" date="2019" name="BMC Genomics">
        <title>The Anaplasma ovis genome reveals a high proportion of pseudogenes.</title>
        <authorList>
            <person name="Liu Z."/>
            <person name="Peasley A.M."/>
            <person name="Yang J."/>
            <person name="Li Y."/>
            <person name="Guan G."/>
            <person name="Luo J."/>
            <person name="Yin H."/>
            <person name="Brayton K.A."/>
        </authorList>
    </citation>
    <scope>NUCLEOTIDE SEQUENCE [LARGE SCALE GENOMIC DNA]</scope>
    <source>
        <strain evidence="2 3">Haibei</strain>
    </source>
</reference>
<feature type="transmembrane region" description="Helical" evidence="1">
    <location>
        <begin position="45"/>
        <end position="66"/>
    </location>
</feature>
<evidence type="ECO:0000313" key="3">
    <source>
        <dbReference type="Proteomes" id="UP000259762"/>
    </source>
</evidence>
<proteinExistence type="predicted"/>
<keyword evidence="1" id="KW-0472">Membrane</keyword>
<feature type="transmembrane region" description="Helical" evidence="1">
    <location>
        <begin position="129"/>
        <end position="147"/>
    </location>
</feature>
<feature type="transmembrane region" description="Helical" evidence="1">
    <location>
        <begin position="103"/>
        <end position="123"/>
    </location>
</feature>
<keyword evidence="1" id="KW-1133">Transmembrane helix</keyword>
<reference evidence="3" key="1">
    <citation type="submission" date="2018-06" db="EMBL/GenBank/DDBJ databases">
        <title>The Anaplasma ovis genome reveals a high proportion of pseudogenes.</title>
        <authorList>
            <person name="Liu Z."/>
            <person name="Peasley A.M."/>
            <person name="Yang J."/>
            <person name="Li Y."/>
            <person name="Guan G."/>
            <person name="Luo J."/>
            <person name="Yin H."/>
            <person name="Brayton K.A."/>
        </authorList>
    </citation>
    <scope>NUCLEOTIDE SEQUENCE [LARGE SCALE GENOMIC DNA]</scope>
    <source>
        <strain evidence="3">Haibei</strain>
    </source>
</reference>
<protein>
    <submittedName>
        <fullName evidence="2">Uncharacterized protein</fullName>
    </submittedName>
</protein>
<dbReference type="AlphaFoldDB" id="A0A2Z2LIR6"/>
<accession>A0A2Z2LIR6</accession>
<dbReference type="KEGG" id="aoh:AOV_01155"/>
<gene>
    <name evidence="2" type="ORF">AOV_01155</name>
</gene>
<keyword evidence="3" id="KW-1185">Reference proteome</keyword>
<feature type="transmembrane region" description="Helical" evidence="1">
    <location>
        <begin position="16"/>
        <end position="33"/>
    </location>
</feature>
<dbReference type="EMBL" id="CP015994">
    <property type="protein sequence ID" value="ASI48161.1"/>
    <property type="molecule type" value="Genomic_DNA"/>
</dbReference>
<evidence type="ECO:0000256" key="1">
    <source>
        <dbReference type="SAM" id="Phobius"/>
    </source>
</evidence>
<evidence type="ECO:0000313" key="2">
    <source>
        <dbReference type="EMBL" id="ASI48161.1"/>
    </source>
</evidence>
<dbReference type="Proteomes" id="UP000259762">
    <property type="component" value="Chromosome"/>
</dbReference>
<dbReference type="OrthoDB" id="7165594at2"/>
<feature type="transmembrane region" description="Helical" evidence="1">
    <location>
        <begin position="72"/>
        <end position="96"/>
    </location>
</feature>
<sequence length="164" mass="18289">MAANCKISIVGSARGMFVAALMSALVLCEFLLSGVMHKFTPRFDMLLMVLAYSRNMFLANLPLFIVGVFRDIIYFFPVGGSSIFYIVANITLSGVWKRLSGNLGVLVSLCCVSGIQWIVWYITLGRASQAFYLGLQVFLGWIAYALVSRNWKRKYGGPHARRLS</sequence>
<keyword evidence="1" id="KW-0812">Transmembrane</keyword>
<name>A0A2Z2LIR6_9RICK</name>
<organism evidence="2 3">
    <name type="scientific">Anaplasma ovis str. Haibei</name>
    <dbReference type="NCBI Taxonomy" id="1248439"/>
    <lineage>
        <taxon>Bacteria</taxon>
        <taxon>Pseudomonadati</taxon>
        <taxon>Pseudomonadota</taxon>
        <taxon>Alphaproteobacteria</taxon>
        <taxon>Rickettsiales</taxon>
        <taxon>Anaplasmataceae</taxon>
        <taxon>Anaplasma</taxon>
    </lineage>
</organism>